<proteinExistence type="predicted"/>
<name>A0A928YSI1_9SPHI</name>
<gene>
    <name evidence="1" type="ORF">C4F49_16470</name>
</gene>
<comment type="caution">
    <text evidence="1">The sequence shown here is derived from an EMBL/GenBank/DDBJ whole genome shotgun (WGS) entry which is preliminary data.</text>
</comment>
<evidence type="ECO:0000313" key="2">
    <source>
        <dbReference type="Proteomes" id="UP000616201"/>
    </source>
</evidence>
<organism evidence="1 2">
    <name type="scientific">Sphingobacterium hungaricum</name>
    <dbReference type="NCBI Taxonomy" id="2082723"/>
    <lineage>
        <taxon>Bacteria</taxon>
        <taxon>Pseudomonadati</taxon>
        <taxon>Bacteroidota</taxon>
        <taxon>Sphingobacteriia</taxon>
        <taxon>Sphingobacteriales</taxon>
        <taxon>Sphingobacteriaceae</taxon>
        <taxon>Sphingobacterium</taxon>
    </lineage>
</organism>
<protein>
    <submittedName>
        <fullName evidence="1">Uncharacterized protein</fullName>
    </submittedName>
</protein>
<accession>A0A928YSI1</accession>
<dbReference type="EMBL" id="PRDK01000009">
    <property type="protein sequence ID" value="MBE8715275.1"/>
    <property type="molecule type" value="Genomic_DNA"/>
</dbReference>
<dbReference type="AlphaFoldDB" id="A0A928YSI1"/>
<keyword evidence="2" id="KW-1185">Reference proteome</keyword>
<dbReference type="Proteomes" id="UP000616201">
    <property type="component" value="Unassembled WGS sequence"/>
</dbReference>
<evidence type="ECO:0000313" key="1">
    <source>
        <dbReference type="EMBL" id="MBE8715275.1"/>
    </source>
</evidence>
<reference evidence="1" key="1">
    <citation type="submission" date="2018-02" db="EMBL/GenBank/DDBJ databases">
        <authorList>
            <person name="Vasarhelyi B.M."/>
            <person name="Deshmukh S."/>
            <person name="Balint B."/>
            <person name="Kukolya J."/>
        </authorList>
    </citation>
    <scope>NUCLEOTIDE SEQUENCE</scope>
    <source>
        <strain evidence="1">KB22</strain>
    </source>
</reference>
<sequence>MRSNSNLDVMANYKQILSIGIFMQFMMMNFLYAQDFDQVYVFKGPVKTLSLEMPNYGDHENTLNTIVEYDRSGRKIKETSPYKSVSEFLYKTTSDKKPLLTKQYSSIDNKITGIEIEDRNSNGKTLLSGTLASDSWSYYYIHDYASNLQKIRWFTDGEIYLEKTEETINLNTFKIPEGFVPFKWDRKTSFGVIKKSKEFADDRYEHDVTFEFVEKNKPENKVIFRYKGADVYDAGKGYWNRYEDGKEIEERYIYDATDISDFGHRYEYDEEGKLVSDYYGYFNQMPTTFMQRNRYIYNENGDCIQKISDAEDAKTNSINYKYTYDKNKNWISKTSTYEDGSGGTIRRNFTYYNPDELDLKNSLSESIYAAYLKELKAYKPIAEKQFQDYILARDKKQDSPLDQTDYQTLRSKNWKDFLPKGQVLDSLTTGDLNKDGLDDLVMVYESEKLLKQEKNDCRTLIILLKQKDGYYQLAAESNGAISGENMNNVFFNGLEIKNGILIIQHDFLRGGCVHKYRYQNGGFYLIGAEQAQGDAEHSSSVDYNLSTGKYIYTYHDYSEDGDSDESNEKEGYKTLSALPNIETYEIISLELEGFYL</sequence>